<dbReference type="Proteomes" id="UP001396334">
    <property type="component" value="Unassembled WGS sequence"/>
</dbReference>
<accession>A0ABR2RG80</accession>
<evidence type="ECO:0000256" key="1">
    <source>
        <dbReference type="SAM" id="MobiDB-lite"/>
    </source>
</evidence>
<protein>
    <submittedName>
        <fullName evidence="2">Uncharacterized protein</fullName>
    </submittedName>
</protein>
<dbReference type="EMBL" id="JBBPBN010000022">
    <property type="protein sequence ID" value="KAK9011941.1"/>
    <property type="molecule type" value="Genomic_DNA"/>
</dbReference>
<proteinExistence type="predicted"/>
<organism evidence="2 3">
    <name type="scientific">Hibiscus sabdariffa</name>
    <name type="common">roselle</name>
    <dbReference type="NCBI Taxonomy" id="183260"/>
    <lineage>
        <taxon>Eukaryota</taxon>
        <taxon>Viridiplantae</taxon>
        <taxon>Streptophyta</taxon>
        <taxon>Embryophyta</taxon>
        <taxon>Tracheophyta</taxon>
        <taxon>Spermatophyta</taxon>
        <taxon>Magnoliopsida</taxon>
        <taxon>eudicotyledons</taxon>
        <taxon>Gunneridae</taxon>
        <taxon>Pentapetalae</taxon>
        <taxon>rosids</taxon>
        <taxon>malvids</taxon>
        <taxon>Malvales</taxon>
        <taxon>Malvaceae</taxon>
        <taxon>Malvoideae</taxon>
        <taxon>Hibiscus</taxon>
    </lineage>
</organism>
<evidence type="ECO:0000313" key="3">
    <source>
        <dbReference type="Proteomes" id="UP001396334"/>
    </source>
</evidence>
<sequence length="93" mass="10192">MAGSNTPVPEYAYDSCSNNHESSEVNVVGPELNAYMAEDDQPLIASTQMLYNRLDASSELIWPSSNESKLSMVSGLIHLKAQYRIPNDDVATV</sequence>
<gene>
    <name evidence="2" type="ORF">V6N11_040012</name>
</gene>
<reference evidence="2 3" key="1">
    <citation type="journal article" date="2024" name="G3 (Bethesda)">
        <title>Genome assembly of Hibiscus sabdariffa L. provides insights into metabolisms of medicinal natural products.</title>
        <authorList>
            <person name="Kim T."/>
        </authorList>
    </citation>
    <scope>NUCLEOTIDE SEQUENCE [LARGE SCALE GENOMIC DNA]</scope>
    <source>
        <strain evidence="2">TK-2024</strain>
        <tissue evidence="2">Old leaves</tissue>
    </source>
</reference>
<feature type="region of interest" description="Disordered" evidence="1">
    <location>
        <begin position="1"/>
        <end position="23"/>
    </location>
</feature>
<keyword evidence="3" id="KW-1185">Reference proteome</keyword>
<evidence type="ECO:0000313" key="2">
    <source>
        <dbReference type="EMBL" id="KAK9011941.1"/>
    </source>
</evidence>
<comment type="caution">
    <text evidence="2">The sequence shown here is derived from an EMBL/GenBank/DDBJ whole genome shotgun (WGS) entry which is preliminary data.</text>
</comment>
<name>A0ABR2RG80_9ROSI</name>